<feature type="transmembrane region" description="Helical" evidence="1">
    <location>
        <begin position="90"/>
        <end position="116"/>
    </location>
</feature>
<dbReference type="RefSeq" id="WP_184669478.1">
    <property type="nucleotide sequence ID" value="NZ_BAABAI010000038.1"/>
</dbReference>
<sequence>MLWVVAVFVGLVVRRHVLVSTVVIGGVLAFTALVGAAAVHPVRAVLVVALGLGAAAGLVLLSKEARRPVVREVVRGGGESARQAGARDDVVATALALSVFASSVALASMTAVVALWDSVSGNPARGTLITAGVLAVLAGAWWTADRRRRDVAAGVGFVAVAGTGLVALVAGGVVVFDRVGRGLAFVGAAVAAHPWRAAAVVLALVAMAATVGSVVLPRRDELGGRLRIMAVFAAGGVSVIAVGGMAVWLFTTTAGLWVLGGVTAATVGVGCVLAVRRGLLDARRVSVVAGVLALIALAWFAVARLVGR</sequence>
<evidence type="ECO:0000313" key="3">
    <source>
        <dbReference type="Proteomes" id="UP000542674"/>
    </source>
</evidence>
<feature type="transmembrane region" description="Helical" evidence="1">
    <location>
        <begin position="17"/>
        <end position="38"/>
    </location>
</feature>
<feature type="transmembrane region" description="Helical" evidence="1">
    <location>
        <begin position="44"/>
        <end position="61"/>
    </location>
</feature>
<feature type="transmembrane region" description="Helical" evidence="1">
    <location>
        <begin position="128"/>
        <end position="144"/>
    </location>
</feature>
<dbReference type="Proteomes" id="UP000542674">
    <property type="component" value="Unassembled WGS sequence"/>
</dbReference>
<feature type="transmembrane region" description="Helical" evidence="1">
    <location>
        <begin position="151"/>
        <end position="175"/>
    </location>
</feature>
<proteinExistence type="predicted"/>
<name>A0A7W7WWA7_9PSEU</name>
<accession>A0A7W7WWA7</accession>
<evidence type="ECO:0000313" key="2">
    <source>
        <dbReference type="EMBL" id="MBB4965792.1"/>
    </source>
</evidence>
<keyword evidence="1" id="KW-0472">Membrane</keyword>
<dbReference type="EMBL" id="JACHJS010000001">
    <property type="protein sequence ID" value="MBB4965792.1"/>
    <property type="molecule type" value="Genomic_DNA"/>
</dbReference>
<dbReference type="AlphaFoldDB" id="A0A7W7WWA7"/>
<keyword evidence="1" id="KW-1133">Transmembrane helix</keyword>
<evidence type="ECO:0000256" key="1">
    <source>
        <dbReference type="SAM" id="Phobius"/>
    </source>
</evidence>
<comment type="caution">
    <text evidence="2">The sequence shown here is derived from an EMBL/GenBank/DDBJ whole genome shotgun (WGS) entry which is preliminary data.</text>
</comment>
<feature type="transmembrane region" description="Helical" evidence="1">
    <location>
        <begin position="195"/>
        <end position="216"/>
    </location>
</feature>
<organism evidence="2 3">
    <name type="scientific">Saccharothrix violaceirubra</name>
    <dbReference type="NCBI Taxonomy" id="413306"/>
    <lineage>
        <taxon>Bacteria</taxon>
        <taxon>Bacillati</taxon>
        <taxon>Actinomycetota</taxon>
        <taxon>Actinomycetes</taxon>
        <taxon>Pseudonocardiales</taxon>
        <taxon>Pseudonocardiaceae</taxon>
        <taxon>Saccharothrix</taxon>
    </lineage>
</organism>
<protein>
    <submittedName>
        <fullName evidence="2">Uncharacterized protein</fullName>
    </submittedName>
</protein>
<feature type="transmembrane region" description="Helical" evidence="1">
    <location>
        <begin position="256"/>
        <end position="275"/>
    </location>
</feature>
<gene>
    <name evidence="2" type="ORF">F4559_003151</name>
</gene>
<feature type="transmembrane region" description="Helical" evidence="1">
    <location>
        <begin position="287"/>
        <end position="306"/>
    </location>
</feature>
<reference evidence="2 3" key="1">
    <citation type="submission" date="2020-08" db="EMBL/GenBank/DDBJ databases">
        <title>Sequencing the genomes of 1000 actinobacteria strains.</title>
        <authorList>
            <person name="Klenk H.-P."/>
        </authorList>
    </citation>
    <scope>NUCLEOTIDE SEQUENCE [LARGE SCALE GENOMIC DNA]</scope>
    <source>
        <strain evidence="2 3">DSM 45084</strain>
    </source>
</reference>
<keyword evidence="3" id="KW-1185">Reference proteome</keyword>
<feature type="transmembrane region" description="Helical" evidence="1">
    <location>
        <begin position="228"/>
        <end position="250"/>
    </location>
</feature>
<keyword evidence="1" id="KW-0812">Transmembrane</keyword>